<dbReference type="Pfam" id="PF00072">
    <property type="entry name" value="Response_reg"/>
    <property type="match status" value="1"/>
</dbReference>
<organism evidence="4 5">
    <name type="scientific">Candidatus Auribacter fodinae</name>
    <dbReference type="NCBI Taxonomy" id="2093366"/>
    <lineage>
        <taxon>Bacteria</taxon>
        <taxon>Pseudomonadati</taxon>
        <taxon>Candidatus Auribacterota</taxon>
        <taxon>Candidatus Auribacteria</taxon>
        <taxon>Candidatus Auribacterales</taxon>
        <taxon>Candidatus Auribacteraceae</taxon>
        <taxon>Candidatus Auribacter</taxon>
    </lineage>
</organism>
<dbReference type="InterPro" id="IPR050595">
    <property type="entry name" value="Bact_response_regulator"/>
</dbReference>
<dbReference type="GO" id="GO:0000160">
    <property type="term" value="P:phosphorelay signal transduction system"/>
    <property type="evidence" value="ECO:0007669"/>
    <property type="project" value="InterPro"/>
</dbReference>
<dbReference type="Gene3D" id="3.40.50.2300">
    <property type="match status" value="1"/>
</dbReference>
<gene>
    <name evidence="4" type="ORF">C4541_09445</name>
</gene>
<evidence type="ECO:0000256" key="2">
    <source>
        <dbReference type="PROSITE-ProRule" id="PRU00169"/>
    </source>
</evidence>
<dbReference type="EMBL" id="QZJZ01000073">
    <property type="protein sequence ID" value="RJP57952.1"/>
    <property type="molecule type" value="Genomic_DNA"/>
</dbReference>
<dbReference type="PANTHER" id="PTHR44591:SF3">
    <property type="entry name" value="RESPONSE REGULATORY DOMAIN-CONTAINING PROTEIN"/>
    <property type="match status" value="1"/>
</dbReference>
<feature type="modified residue" description="4-aspartylphosphate" evidence="2">
    <location>
        <position position="72"/>
    </location>
</feature>
<dbReference type="Proteomes" id="UP000266426">
    <property type="component" value="Unassembled WGS sequence"/>
</dbReference>
<evidence type="ECO:0000259" key="3">
    <source>
        <dbReference type="PROSITE" id="PS50110"/>
    </source>
</evidence>
<keyword evidence="1 2" id="KW-0597">Phosphoprotein</keyword>
<dbReference type="SMART" id="SM00448">
    <property type="entry name" value="REC"/>
    <property type="match status" value="1"/>
</dbReference>
<proteinExistence type="predicted"/>
<protein>
    <submittedName>
        <fullName evidence="4">Response regulator</fullName>
    </submittedName>
</protein>
<dbReference type="AlphaFoldDB" id="A0A3A4QYY5"/>
<accession>A0A3A4QYY5</accession>
<reference evidence="4 5" key="1">
    <citation type="journal article" date="2017" name="ISME J.">
        <title>Energy and carbon metabolisms in a deep terrestrial subsurface fluid microbial community.</title>
        <authorList>
            <person name="Momper L."/>
            <person name="Jungbluth S.P."/>
            <person name="Lee M.D."/>
            <person name="Amend J.P."/>
        </authorList>
    </citation>
    <scope>NUCLEOTIDE SEQUENCE [LARGE SCALE GENOMIC DNA]</scope>
    <source>
        <strain evidence="4">SURF_26</strain>
    </source>
</reference>
<dbReference type="PROSITE" id="PS50110">
    <property type="entry name" value="RESPONSE_REGULATORY"/>
    <property type="match status" value="1"/>
</dbReference>
<dbReference type="SUPFAM" id="SSF52172">
    <property type="entry name" value="CheY-like"/>
    <property type="match status" value="1"/>
</dbReference>
<feature type="domain" description="Response regulatory" evidence="3">
    <location>
        <begin position="23"/>
        <end position="138"/>
    </location>
</feature>
<evidence type="ECO:0000313" key="4">
    <source>
        <dbReference type="EMBL" id="RJP57952.1"/>
    </source>
</evidence>
<dbReference type="PANTHER" id="PTHR44591">
    <property type="entry name" value="STRESS RESPONSE REGULATOR PROTEIN 1"/>
    <property type="match status" value="1"/>
</dbReference>
<dbReference type="InterPro" id="IPR011006">
    <property type="entry name" value="CheY-like_superfamily"/>
</dbReference>
<evidence type="ECO:0000313" key="5">
    <source>
        <dbReference type="Proteomes" id="UP000266426"/>
    </source>
</evidence>
<sequence length="139" mass="16046">MHREIRALTTLLNRYLLPMSYNKILFVDDEAIFLELIKDILADSDYTLFATSDTDTALEILKHEKIDILMTDLKMPKRSGIELAREARLYLPNLQVVLMTGMLELPDCEETQNNMLKYHLLSKPFSIDAMVRLLTAITV</sequence>
<comment type="caution">
    <text evidence="4">The sequence shown here is derived from an EMBL/GenBank/DDBJ whole genome shotgun (WGS) entry which is preliminary data.</text>
</comment>
<dbReference type="InterPro" id="IPR001789">
    <property type="entry name" value="Sig_transdc_resp-reg_receiver"/>
</dbReference>
<name>A0A3A4QYY5_9BACT</name>
<evidence type="ECO:0000256" key="1">
    <source>
        <dbReference type="ARBA" id="ARBA00022553"/>
    </source>
</evidence>